<proteinExistence type="predicted"/>
<feature type="region of interest" description="Disordered" evidence="1">
    <location>
        <begin position="548"/>
        <end position="569"/>
    </location>
</feature>
<evidence type="ECO:0000313" key="2">
    <source>
        <dbReference type="EMBL" id="RIV23596.1"/>
    </source>
</evidence>
<organism evidence="2 3">
    <name type="scientific">Fibrisoma montanum</name>
    <dbReference type="NCBI Taxonomy" id="2305895"/>
    <lineage>
        <taxon>Bacteria</taxon>
        <taxon>Pseudomonadati</taxon>
        <taxon>Bacteroidota</taxon>
        <taxon>Cytophagia</taxon>
        <taxon>Cytophagales</taxon>
        <taxon>Spirosomataceae</taxon>
        <taxon>Fibrisoma</taxon>
    </lineage>
</organism>
<dbReference type="OrthoDB" id="9817613at2"/>
<feature type="compositionally biased region" description="Gly residues" evidence="1">
    <location>
        <begin position="554"/>
        <end position="569"/>
    </location>
</feature>
<protein>
    <submittedName>
        <fullName evidence="2">Uncharacterized protein</fullName>
    </submittedName>
</protein>
<reference evidence="2 3" key="1">
    <citation type="submission" date="2018-08" db="EMBL/GenBank/DDBJ databases">
        <title>Fibrisoma montanum sp. nov., isolated from Danxia mountain soil.</title>
        <authorList>
            <person name="Huang Y."/>
        </authorList>
    </citation>
    <scope>NUCLEOTIDE SEQUENCE [LARGE SCALE GENOMIC DNA]</scope>
    <source>
        <strain evidence="2 3">HYT19</strain>
    </source>
</reference>
<comment type="caution">
    <text evidence="2">The sequence shown here is derived from an EMBL/GenBank/DDBJ whole genome shotgun (WGS) entry which is preliminary data.</text>
</comment>
<dbReference type="EMBL" id="QXED01000003">
    <property type="protein sequence ID" value="RIV23596.1"/>
    <property type="molecule type" value="Genomic_DNA"/>
</dbReference>
<dbReference type="AlphaFoldDB" id="A0A418MB97"/>
<evidence type="ECO:0000256" key="1">
    <source>
        <dbReference type="SAM" id="MobiDB-lite"/>
    </source>
</evidence>
<accession>A0A418MB97</accession>
<name>A0A418MB97_9BACT</name>
<evidence type="ECO:0000313" key="3">
    <source>
        <dbReference type="Proteomes" id="UP000283523"/>
    </source>
</evidence>
<dbReference type="RefSeq" id="WP_119667812.1">
    <property type="nucleotide sequence ID" value="NZ_QXED01000003.1"/>
</dbReference>
<keyword evidence="3" id="KW-1185">Reference proteome</keyword>
<gene>
    <name evidence="2" type="ORF">DYU11_11485</name>
</gene>
<sequence length="623" mass="68708">MKLIVEITLPQLDASVPQVRRVEAGQADWKFASERQSGELYYRTKLQGNVTLSGDDYRWLYTQHERFPCCVEINLRVFTNTCAGTVDDEGNPVTDQLLWQGYFNMAAVRWNHVDCKAEVQSVNPRDGYDALYRVWETPINLLAPGASTAVPPAQLFYASYGDYFQFKPNPAGQMVLQLPDGNNIGTGPTSQLHLYPKGYPLVPMLTKLLVDSTYGTPAGRLAQILKTDFYTLPVNPVTKRPNLMWIIMAGSDAKRPASVTPAVKLVVTLKEMLEELKALHNVWHIIDPETGLLRLEHYSWFAERSYVRRGRVTLNLLKFPENLAKANNESVDLDELYAVEELVIANNASSDVREFRQGNILFTDQCVVRDDKGQVKTNTRTASRIYTDLLAGYKYPESVPDEAIFLGELAMTPGLGYELVRDISIKTYKDYALDVGLGLNGFQSAAMLMLDYHRHGVGFSAGRVNAIKKADGSVAPGLQMAMLELKPTRRQEGITVPVCCADFPINLDGYVRTNRFELAKLAKISFDPVADTITLDVLAGSRCQVTVVDPQDPGDGGGGGGNGGGGGEGECAPAGLEVSRYNEQTYCSGDPTLVLTNQEMIIYTDGNCGTYELPGKLTVYGCD</sequence>
<dbReference type="Proteomes" id="UP000283523">
    <property type="component" value="Unassembled WGS sequence"/>
</dbReference>